<dbReference type="EMBL" id="KV918904">
    <property type="protein sequence ID" value="OSX75409.1"/>
    <property type="molecule type" value="Genomic_DNA"/>
</dbReference>
<feature type="compositionally biased region" description="Basic residues" evidence="1">
    <location>
        <begin position="378"/>
        <end position="400"/>
    </location>
</feature>
<evidence type="ECO:0000256" key="1">
    <source>
        <dbReference type="SAM" id="MobiDB-lite"/>
    </source>
</evidence>
<feature type="compositionally biased region" description="Gly residues" evidence="1">
    <location>
        <begin position="573"/>
        <end position="587"/>
    </location>
</feature>
<reference evidence="2 3" key="1">
    <citation type="submission" date="2017-03" db="EMBL/GenBank/DDBJ databases">
        <title>WGS assembly of Porphyra umbilicalis.</title>
        <authorList>
            <person name="Brawley S.H."/>
            <person name="Blouin N.A."/>
            <person name="Ficko-Blean E."/>
            <person name="Wheeler G.L."/>
            <person name="Lohr M."/>
            <person name="Goodson H.V."/>
            <person name="Jenkins J.W."/>
            <person name="Blaby-Haas C.E."/>
            <person name="Helliwell K.E."/>
            <person name="Chan C."/>
            <person name="Marriage T."/>
            <person name="Bhattacharya D."/>
            <person name="Klein A.S."/>
            <person name="Badis Y."/>
            <person name="Brodie J."/>
            <person name="Cao Y."/>
            <person name="Collen J."/>
            <person name="Dittami S.M."/>
            <person name="Gachon C.M."/>
            <person name="Green B.R."/>
            <person name="Karpowicz S."/>
            <person name="Kim J.W."/>
            <person name="Kudahl U."/>
            <person name="Lin S."/>
            <person name="Michel G."/>
            <person name="Mittag M."/>
            <person name="Olson B.J."/>
            <person name="Pangilinan J."/>
            <person name="Peng Y."/>
            <person name="Qiu H."/>
            <person name="Shu S."/>
            <person name="Singer J.T."/>
            <person name="Smith A.G."/>
            <person name="Sprecher B.N."/>
            <person name="Wagner V."/>
            <person name="Wang W."/>
            <person name="Wang Z.-Y."/>
            <person name="Yan J."/>
            <person name="Yarish C."/>
            <person name="Zoeuner-Riek S."/>
            <person name="Zhuang Y."/>
            <person name="Zou Y."/>
            <person name="Lindquist E.A."/>
            <person name="Grimwood J."/>
            <person name="Barry K."/>
            <person name="Rokhsar D.S."/>
            <person name="Schmutz J."/>
            <person name="Stiller J.W."/>
            <person name="Grossman A.R."/>
            <person name="Prochnik S.E."/>
        </authorList>
    </citation>
    <scope>NUCLEOTIDE SEQUENCE [LARGE SCALE GENOMIC DNA]</scope>
    <source>
        <strain evidence="2">4086291</strain>
    </source>
</reference>
<feature type="region of interest" description="Disordered" evidence="1">
    <location>
        <begin position="324"/>
        <end position="439"/>
    </location>
</feature>
<dbReference type="AlphaFoldDB" id="A0A1X6P3E9"/>
<feature type="compositionally biased region" description="Gly residues" evidence="1">
    <location>
        <begin position="1"/>
        <end position="14"/>
    </location>
</feature>
<feature type="compositionally biased region" description="Acidic residues" evidence="1">
    <location>
        <begin position="353"/>
        <end position="364"/>
    </location>
</feature>
<feature type="region of interest" description="Disordered" evidence="1">
    <location>
        <begin position="613"/>
        <end position="646"/>
    </location>
</feature>
<evidence type="ECO:0000313" key="3">
    <source>
        <dbReference type="Proteomes" id="UP000218209"/>
    </source>
</evidence>
<gene>
    <name evidence="2" type="ORF">BU14_0237s0002</name>
</gene>
<name>A0A1X6P3E9_PORUM</name>
<sequence length="646" mass="64520">MRGRGSGSGGGGWRAGTARAAPMERDATIRAWLLDRSPADASLAAAPGAVSTAWAGTRTLTLGDGSQRTQTLREAYIPLTRVERVGVADPTAPSSKPLPSSPVLLGVLLADGAAYEELFAVARPTVARFAFDLRSGELLVFAWYPNAAAVAVIRRMPRLGRGVAAGRAPPAGGVETSASLAAGTSCEQGGQGAVATDVRFALLDAPVDPAVWPVTVRLFLRAAECRAPAPPFAATCAATPSSSSSFGSTASGGSSASASVVSEPRLAAAVPAAAPVTAVTDTSGHCKAACCGPEPCVDERCPPSEEAGGGPGCPEPLRWSLLPTGAAAPADDSSTTHPPCAPGDLDAAAAIDTDTEESDMESEVDGFFTVSTPGCDGRRRHRVPRRRRRPHGAPPRRNRPTSHTATTPPTSPAWPPAGCGAPAGGGSSPWATTTAPGGGAPPLPFARHFGAVHAAGGATWRLRILRAGRMVPIAVPVQTAATSARRGQWRSLVEGLLTADAAAHGKDAAASAAAAAKVLAAGDAAVASGEGGARRAGSRPPPPPRCARCGPTPAPAGPGPPAAAAERRDGGSDGEGGSEADSGGAGGVPPVSHGRSVAHAPCRHCARVRAASKRSAAAAFGDDSDGGDSRRSFGGRAREAVVADSG</sequence>
<evidence type="ECO:0000313" key="2">
    <source>
        <dbReference type="EMBL" id="OSX75409.1"/>
    </source>
</evidence>
<feature type="region of interest" description="Disordered" evidence="1">
    <location>
        <begin position="1"/>
        <end position="21"/>
    </location>
</feature>
<organism evidence="2 3">
    <name type="scientific">Porphyra umbilicalis</name>
    <name type="common">Purple laver</name>
    <name type="synonym">Red alga</name>
    <dbReference type="NCBI Taxonomy" id="2786"/>
    <lineage>
        <taxon>Eukaryota</taxon>
        <taxon>Rhodophyta</taxon>
        <taxon>Bangiophyceae</taxon>
        <taxon>Bangiales</taxon>
        <taxon>Bangiaceae</taxon>
        <taxon>Porphyra</taxon>
    </lineage>
</organism>
<feature type="compositionally biased region" description="Basic and acidic residues" evidence="1">
    <location>
        <begin position="627"/>
        <end position="646"/>
    </location>
</feature>
<dbReference type="Proteomes" id="UP000218209">
    <property type="component" value="Unassembled WGS sequence"/>
</dbReference>
<protein>
    <submittedName>
        <fullName evidence="2">Uncharacterized protein</fullName>
    </submittedName>
</protein>
<accession>A0A1X6P3E9</accession>
<keyword evidence="3" id="KW-1185">Reference proteome</keyword>
<proteinExistence type="predicted"/>
<feature type="region of interest" description="Disordered" evidence="1">
    <location>
        <begin position="530"/>
        <end position="598"/>
    </location>
</feature>
<feature type="compositionally biased region" description="Pro residues" evidence="1">
    <location>
        <begin position="552"/>
        <end position="561"/>
    </location>
</feature>